<evidence type="ECO:0000256" key="1">
    <source>
        <dbReference type="ARBA" id="ARBA00007274"/>
    </source>
</evidence>
<sequence length="181" mass="19261">MPTPIDALMIDLYQRPRSHPWLRIVAILIGSGNWKAVTLIRLAQYFHLRGWKRAGRWSGAKLRREFGCFVQPTASIGPGLKLPHPNGIVIGSKVRIGASCVIYQQVTLGGARRGAYGTDAYPSIGDGVTIYAGAKLIGEIAIGEGAVIGANAVVLKNVPAEHSAVGVPAASKARRTDEPQS</sequence>
<dbReference type="PANTHER" id="PTHR42811">
    <property type="entry name" value="SERINE ACETYLTRANSFERASE"/>
    <property type="match status" value="1"/>
</dbReference>
<dbReference type="Gene3D" id="2.160.10.10">
    <property type="entry name" value="Hexapeptide repeat proteins"/>
    <property type="match status" value="1"/>
</dbReference>
<dbReference type="InterPro" id="IPR001451">
    <property type="entry name" value="Hexapep"/>
</dbReference>
<evidence type="ECO:0000256" key="2">
    <source>
        <dbReference type="ARBA" id="ARBA00022679"/>
    </source>
</evidence>
<dbReference type="EMBL" id="FOCF01000009">
    <property type="protein sequence ID" value="SEN60520.1"/>
    <property type="molecule type" value="Genomic_DNA"/>
</dbReference>
<comment type="catalytic activity">
    <reaction evidence="4">
        <text>L-serine + acetyl-CoA = O-acetyl-L-serine + CoA</text>
        <dbReference type="Rhea" id="RHEA:24560"/>
        <dbReference type="ChEBI" id="CHEBI:33384"/>
        <dbReference type="ChEBI" id="CHEBI:57287"/>
        <dbReference type="ChEBI" id="CHEBI:57288"/>
        <dbReference type="ChEBI" id="CHEBI:58340"/>
        <dbReference type="EC" id="2.3.1.30"/>
    </reaction>
</comment>
<dbReference type="EC" id="2.3.1.30" evidence="4"/>
<dbReference type="InterPro" id="IPR045304">
    <property type="entry name" value="LbH_SAT"/>
</dbReference>
<gene>
    <name evidence="5" type="ORF">SAMN05192583_3128</name>
</gene>
<dbReference type="GO" id="GO:0006535">
    <property type="term" value="P:cysteine biosynthetic process from serine"/>
    <property type="evidence" value="ECO:0007669"/>
    <property type="project" value="InterPro"/>
</dbReference>
<evidence type="ECO:0000256" key="3">
    <source>
        <dbReference type="ARBA" id="ARBA00023315"/>
    </source>
</evidence>
<protein>
    <recommendedName>
        <fullName evidence="4">Serine acetyltransferase</fullName>
        <ecNumber evidence="4">2.3.1.30</ecNumber>
    </recommendedName>
</protein>
<dbReference type="SUPFAM" id="SSF51161">
    <property type="entry name" value="Trimeric LpxA-like enzymes"/>
    <property type="match status" value="1"/>
</dbReference>
<dbReference type="GO" id="GO:0009001">
    <property type="term" value="F:serine O-acetyltransferase activity"/>
    <property type="evidence" value="ECO:0007669"/>
    <property type="project" value="UniProtKB-EC"/>
</dbReference>
<dbReference type="CDD" id="cd03354">
    <property type="entry name" value="LbH_SAT"/>
    <property type="match status" value="1"/>
</dbReference>
<dbReference type="RefSeq" id="WP_093666655.1">
    <property type="nucleotide sequence ID" value="NZ_FOCF01000009.1"/>
</dbReference>
<dbReference type="GO" id="GO:0005737">
    <property type="term" value="C:cytoplasm"/>
    <property type="evidence" value="ECO:0007669"/>
    <property type="project" value="InterPro"/>
</dbReference>
<keyword evidence="6" id="KW-1185">Reference proteome</keyword>
<dbReference type="Pfam" id="PF00132">
    <property type="entry name" value="Hexapep"/>
    <property type="match status" value="1"/>
</dbReference>
<dbReference type="OrthoDB" id="7545269at2"/>
<comment type="similarity">
    <text evidence="1 4">Belongs to the transferase hexapeptide repeat family.</text>
</comment>
<dbReference type="InterPro" id="IPR005881">
    <property type="entry name" value="Ser_O-AcTrfase"/>
</dbReference>
<dbReference type="PIRSF" id="PIRSF000441">
    <property type="entry name" value="CysE"/>
    <property type="match status" value="1"/>
</dbReference>
<evidence type="ECO:0000313" key="5">
    <source>
        <dbReference type="EMBL" id="SEN60520.1"/>
    </source>
</evidence>
<organism evidence="5 6">
    <name type="scientific">Sphingomonas gellani</name>
    <dbReference type="NCBI Taxonomy" id="1166340"/>
    <lineage>
        <taxon>Bacteria</taxon>
        <taxon>Pseudomonadati</taxon>
        <taxon>Pseudomonadota</taxon>
        <taxon>Alphaproteobacteria</taxon>
        <taxon>Sphingomonadales</taxon>
        <taxon>Sphingomonadaceae</taxon>
        <taxon>Sphingomonas</taxon>
    </lineage>
</organism>
<dbReference type="AlphaFoldDB" id="A0A1H8HVU7"/>
<reference evidence="6" key="1">
    <citation type="submission" date="2016-10" db="EMBL/GenBank/DDBJ databases">
        <authorList>
            <person name="Varghese N."/>
            <person name="Submissions S."/>
        </authorList>
    </citation>
    <scope>NUCLEOTIDE SEQUENCE [LARGE SCALE GENOMIC DNA]</scope>
    <source>
        <strain evidence="6">S6-262</strain>
    </source>
</reference>
<dbReference type="STRING" id="1166340.SAMN05192583_3128"/>
<accession>A0A1H8HVU7</accession>
<keyword evidence="3 4" id="KW-0012">Acyltransferase</keyword>
<dbReference type="Proteomes" id="UP000199206">
    <property type="component" value="Unassembled WGS sequence"/>
</dbReference>
<evidence type="ECO:0000313" key="6">
    <source>
        <dbReference type="Proteomes" id="UP000199206"/>
    </source>
</evidence>
<keyword evidence="2 4" id="KW-0808">Transferase</keyword>
<name>A0A1H8HVU7_9SPHN</name>
<evidence type="ECO:0000256" key="4">
    <source>
        <dbReference type="PIRNR" id="PIRNR000441"/>
    </source>
</evidence>
<proteinExistence type="inferred from homology"/>
<dbReference type="InterPro" id="IPR011004">
    <property type="entry name" value="Trimer_LpxA-like_sf"/>
</dbReference>